<keyword evidence="9" id="KW-1185">Reference proteome</keyword>
<dbReference type="STRING" id="542832.A0A3M6VA12"/>
<dbReference type="InterPro" id="IPR001005">
    <property type="entry name" value="SANT/Myb"/>
</dbReference>
<name>A0A3M6VA12_9STRA</name>
<sequence>MYSNISRTMWQQPTLLKRTLPTPQSQTSIQEMQQQSFQSGWTKDTNSDVGYSTSTNQDQRMYVFSPTLSSVPTSLPPYVWTDEQPPSARTNQFLPSPTYPFPLMAVSELDVRAQGMQLQIYQKSHAQTVIRHSKQIAIGRWNSEEHQWFLKGLNMFQVPAWSEIARLIGTRTPTQVRTHAQKFFTKLARFNQTMPYFEVQIQKERARLVEKGASVTSTAQSASNGSLSATLSPFKHLTKNSPRQSLIQFKEKTSPTLQAQYPQKTHDIKPRLYADSAVRYSSMTYPLVAKEWTQQ</sequence>
<dbReference type="Pfam" id="PF00249">
    <property type="entry name" value="Myb_DNA-binding"/>
    <property type="match status" value="1"/>
</dbReference>
<accession>A0A3M6VA12</accession>
<evidence type="ECO:0000313" key="9">
    <source>
        <dbReference type="Proteomes" id="UP000282087"/>
    </source>
</evidence>
<protein>
    <submittedName>
        <fullName evidence="7">Uncharacterized protein</fullName>
    </submittedName>
</protein>
<dbReference type="SMART" id="SM00717">
    <property type="entry name" value="SANT"/>
    <property type="match status" value="1"/>
</dbReference>
<keyword evidence="1" id="KW-0805">Transcription regulation</keyword>
<dbReference type="VEuPathDB" id="FungiDB:DD237_007807"/>
<proteinExistence type="predicted"/>
<dbReference type="InterPro" id="IPR009057">
    <property type="entry name" value="Homeodomain-like_sf"/>
</dbReference>
<dbReference type="SUPFAM" id="SSF46689">
    <property type="entry name" value="Homeodomain-like"/>
    <property type="match status" value="1"/>
</dbReference>
<dbReference type="OrthoDB" id="118550at2759"/>
<comment type="caution">
    <text evidence="7">The sequence shown here is derived from an EMBL/GenBank/DDBJ whole genome shotgun (WGS) entry which is preliminary data.</text>
</comment>
<evidence type="ECO:0000256" key="4">
    <source>
        <dbReference type="SAM" id="MobiDB-lite"/>
    </source>
</evidence>
<dbReference type="CDD" id="cd00167">
    <property type="entry name" value="SANT"/>
    <property type="match status" value="1"/>
</dbReference>
<evidence type="ECO:0000313" key="10">
    <source>
        <dbReference type="Proteomes" id="UP000286097"/>
    </source>
</evidence>
<feature type="domain" description="Myb-like" evidence="5">
    <location>
        <begin position="133"/>
        <end position="184"/>
    </location>
</feature>
<dbReference type="NCBIfam" id="TIGR01557">
    <property type="entry name" value="myb_SHAQKYF"/>
    <property type="match status" value="1"/>
</dbReference>
<organism evidence="7 9">
    <name type="scientific">Peronospora effusa</name>
    <dbReference type="NCBI Taxonomy" id="542832"/>
    <lineage>
        <taxon>Eukaryota</taxon>
        <taxon>Sar</taxon>
        <taxon>Stramenopiles</taxon>
        <taxon>Oomycota</taxon>
        <taxon>Peronosporomycetes</taxon>
        <taxon>Peronosporales</taxon>
        <taxon>Peronosporaceae</taxon>
        <taxon>Peronospora</taxon>
    </lineage>
</organism>
<feature type="region of interest" description="Disordered" evidence="4">
    <location>
        <begin position="14"/>
        <end position="49"/>
    </location>
</feature>
<dbReference type="PROSITE" id="PS51294">
    <property type="entry name" value="HTH_MYB"/>
    <property type="match status" value="1"/>
</dbReference>
<dbReference type="EMBL" id="QLLG01000459">
    <property type="protein sequence ID" value="RMX63042.1"/>
    <property type="molecule type" value="Genomic_DNA"/>
</dbReference>
<dbReference type="PANTHER" id="PTHR12374">
    <property type="entry name" value="TRANSCRIPTIONAL ADAPTOR 2 ADA2 -RELATED"/>
    <property type="match status" value="1"/>
</dbReference>
<dbReference type="Proteomes" id="UP000286097">
    <property type="component" value="Unassembled WGS sequence"/>
</dbReference>
<dbReference type="AlphaFoldDB" id="A0A3M6VA12"/>
<evidence type="ECO:0000259" key="5">
    <source>
        <dbReference type="PROSITE" id="PS50090"/>
    </source>
</evidence>
<dbReference type="PANTHER" id="PTHR12374:SF28">
    <property type="entry name" value="MYB-LIKE PROTEIN J"/>
    <property type="match status" value="1"/>
</dbReference>
<evidence type="ECO:0000313" key="7">
    <source>
        <dbReference type="EMBL" id="RMX63042.1"/>
    </source>
</evidence>
<feature type="domain" description="HTH myb-type" evidence="6">
    <location>
        <begin position="133"/>
        <end position="188"/>
    </location>
</feature>
<dbReference type="InterPro" id="IPR006447">
    <property type="entry name" value="Myb_dom_plants"/>
</dbReference>
<dbReference type="EMBL" id="QKXF01000684">
    <property type="protein sequence ID" value="RQM09597.1"/>
    <property type="molecule type" value="Genomic_DNA"/>
</dbReference>
<dbReference type="Proteomes" id="UP000282087">
    <property type="component" value="Unassembled WGS sequence"/>
</dbReference>
<dbReference type="PROSITE" id="PS50090">
    <property type="entry name" value="MYB_LIKE"/>
    <property type="match status" value="1"/>
</dbReference>
<evidence type="ECO:0000259" key="6">
    <source>
        <dbReference type="PROSITE" id="PS51294"/>
    </source>
</evidence>
<keyword evidence="2" id="KW-0804">Transcription</keyword>
<evidence type="ECO:0000256" key="3">
    <source>
        <dbReference type="ARBA" id="ARBA00023242"/>
    </source>
</evidence>
<dbReference type="Gene3D" id="1.10.10.60">
    <property type="entry name" value="Homeodomain-like"/>
    <property type="match status" value="1"/>
</dbReference>
<reference evidence="9 10" key="1">
    <citation type="submission" date="2018-06" db="EMBL/GenBank/DDBJ databases">
        <title>Comparative genomics of downy mildews reveals potential adaptations to biotrophy.</title>
        <authorList>
            <person name="Fletcher K."/>
            <person name="Klosterman S.J."/>
            <person name="Derevnina L."/>
            <person name="Martin F."/>
            <person name="Koike S."/>
            <person name="Reyes Chin-Wo S."/>
            <person name="Mou B."/>
            <person name="Michelmore R."/>
        </authorList>
    </citation>
    <scope>NUCLEOTIDE SEQUENCE [LARGE SCALE GENOMIC DNA]</scope>
    <source>
        <strain evidence="8 10">R13</strain>
        <strain evidence="7 9">R14</strain>
    </source>
</reference>
<gene>
    <name evidence="8" type="ORF">DD237_007807</name>
    <name evidence="7" type="ORF">DD238_007550</name>
</gene>
<evidence type="ECO:0000256" key="1">
    <source>
        <dbReference type="ARBA" id="ARBA00023015"/>
    </source>
</evidence>
<evidence type="ECO:0000313" key="8">
    <source>
        <dbReference type="EMBL" id="RQM09597.1"/>
    </source>
</evidence>
<feature type="compositionally biased region" description="Polar residues" evidence="4">
    <location>
        <begin position="40"/>
        <end position="49"/>
    </location>
</feature>
<dbReference type="GO" id="GO:0003677">
    <property type="term" value="F:DNA binding"/>
    <property type="evidence" value="ECO:0007669"/>
    <property type="project" value="InterPro"/>
</dbReference>
<evidence type="ECO:0000256" key="2">
    <source>
        <dbReference type="ARBA" id="ARBA00023163"/>
    </source>
</evidence>
<feature type="compositionally biased region" description="Low complexity" evidence="4">
    <location>
        <begin position="24"/>
        <end position="39"/>
    </location>
</feature>
<dbReference type="InterPro" id="IPR017930">
    <property type="entry name" value="Myb_dom"/>
</dbReference>
<keyword evidence="3" id="KW-0539">Nucleus</keyword>